<dbReference type="Gene3D" id="2.30.110.10">
    <property type="entry name" value="Electron Transport, Fmn-binding Protein, Chain A"/>
    <property type="match status" value="1"/>
</dbReference>
<reference evidence="2" key="1">
    <citation type="journal article" date="2019" name="Int. J. Syst. Evol. Microbiol.">
        <title>The Global Catalogue of Microorganisms (GCM) 10K type strain sequencing project: providing services to taxonomists for standard genome sequencing and annotation.</title>
        <authorList>
            <consortium name="The Broad Institute Genomics Platform"/>
            <consortium name="The Broad Institute Genome Sequencing Center for Infectious Disease"/>
            <person name="Wu L."/>
            <person name="Ma J."/>
        </authorList>
    </citation>
    <scope>NUCLEOTIDE SEQUENCE [LARGE SCALE GENOMIC DNA]</scope>
    <source>
        <strain evidence="2">JCM 17130</strain>
    </source>
</reference>
<accession>A0ABW4KXZ4</accession>
<evidence type="ECO:0000313" key="2">
    <source>
        <dbReference type="Proteomes" id="UP001597277"/>
    </source>
</evidence>
<dbReference type="NCBIfam" id="TIGR00026">
    <property type="entry name" value="hi_GC_TIGR00026"/>
    <property type="match status" value="1"/>
</dbReference>
<comment type="caution">
    <text evidence="1">The sequence shown here is derived from an EMBL/GenBank/DDBJ whole genome shotgun (WGS) entry which is preliminary data.</text>
</comment>
<organism evidence="1 2">
    <name type="scientific">Georgenia deserti</name>
    <dbReference type="NCBI Taxonomy" id="2093781"/>
    <lineage>
        <taxon>Bacteria</taxon>
        <taxon>Bacillati</taxon>
        <taxon>Actinomycetota</taxon>
        <taxon>Actinomycetes</taxon>
        <taxon>Micrococcales</taxon>
        <taxon>Bogoriellaceae</taxon>
        <taxon>Georgenia</taxon>
    </lineage>
</organism>
<dbReference type="Proteomes" id="UP001597277">
    <property type="component" value="Unassembled WGS sequence"/>
</dbReference>
<dbReference type="InterPro" id="IPR012349">
    <property type="entry name" value="Split_barrel_FMN-bd"/>
</dbReference>
<protein>
    <submittedName>
        <fullName evidence="1">Nitroreductase/quinone reductase family protein</fullName>
    </submittedName>
</protein>
<dbReference type="InterPro" id="IPR004378">
    <property type="entry name" value="F420H2_quin_Rdtase"/>
</dbReference>
<gene>
    <name evidence="1" type="ORF">ACFSE6_00170</name>
</gene>
<evidence type="ECO:0000313" key="1">
    <source>
        <dbReference type="EMBL" id="MFD1716235.1"/>
    </source>
</evidence>
<dbReference type="SUPFAM" id="SSF50475">
    <property type="entry name" value="FMN-binding split barrel"/>
    <property type="match status" value="1"/>
</dbReference>
<dbReference type="Pfam" id="PF04075">
    <property type="entry name" value="F420H2_quin_red"/>
    <property type="match status" value="1"/>
</dbReference>
<dbReference type="EMBL" id="JBHUEE010000001">
    <property type="protein sequence ID" value="MFD1716235.1"/>
    <property type="molecule type" value="Genomic_DNA"/>
</dbReference>
<dbReference type="RefSeq" id="WP_388001686.1">
    <property type="nucleotide sequence ID" value="NZ_JBHUEE010000001.1"/>
</dbReference>
<name>A0ABW4KXZ4_9MICO</name>
<keyword evidence="2" id="KW-1185">Reference proteome</keyword>
<proteinExistence type="predicted"/>
<sequence>MSSGPKRSTLRYRVVAPFQRRIANPIARRWGRSGLLPGQALIETVGRKTGQPRQTPVGGRLIGHSFWLVSEFGMQSQYVRNIVANPHVRVRFANQWHRGTARVMRDDDARARLRKLRPINSLLVRAAGNELTTVRVDLDDARADRAAPCPLALRGTAYEFHDQYRIKVRDHGPPRRRGR</sequence>